<evidence type="ECO:0000313" key="2">
    <source>
        <dbReference type="EMBL" id="SHI01488.1"/>
    </source>
</evidence>
<protein>
    <submittedName>
        <fullName evidence="2">Uncharacterized protein</fullName>
    </submittedName>
</protein>
<proteinExistence type="predicted"/>
<name>A0A1M5XPM5_9BACI</name>
<dbReference type="AlphaFoldDB" id="A0A1M5XPM5"/>
<feature type="signal peptide" evidence="1">
    <location>
        <begin position="1"/>
        <end position="36"/>
    </location>
</feature>
<dbReference type="EMBL" id="FQXD01000031">
    <property type="protein sequence ID" value="SHI01488.1"/>
    <property type="molecule type" value="Genomic_DNA"/>
</dbReference>
<gene>
    <name evidence="2" type="ORF">SAMN05421807_13121</name>
</gene>
<sequence length="164" mass="17549">MEGFIISKKKNYFKKLLVSVSAILLVSGLIAPGINAESSKSEAEPIPSFLGDPDHYYNPNEGVKEDKLYGPIKEETIRISNGSLGIYSGGSLALERLVKNRVGKAVLGYAGVAGALVAALNEAKGNNGIEITIYTQRGTTEVFDGAVWVEHTGEHIVGYDVSTY</sequence>
<keyword evidence="1" id="KW-0732">Signal</keyword>
<organism evidence="2 3">
    <name type="scientific">Virgibacillus chiguensis</name>
    <dbReference type="NCBI Taxonomy" id="411959"/>
    <lineage>
        <taxon>Bacteria</taxon>
        <taxon>Bacillati</taxon>
        <taxon>Bacillota</taxon>
        <taxon>Bacilli</taxon>
        <taxon>Bacillales</taxon>
        <taxon>Bacillaceae</taxon>
        <taxon>Virgibacillus</taxon>
    </lineage>
</organism>
<evidence type="ECO:0000256" key="1">
    <source>
        <dbReference type="SAM" id="SignalP"/>
    </source>
</evidence>
<dbReference type="Proteomes" id="UP000184079">
    <property type="component" value="Unassembled WGS sequence"/>
</dbReference>
<accession>A0A1M5XPM5</accession>
<evidence type="ECO:0000313" key="3">
    <source>
        <dbReference type="Proteomes" id="UP000184079"/>
    </source>
</evidence>
<feature type="chain" id="PRO_5012341580" evidence="1">
    <location>
        <begin position="37"/>
        <end position="164"/>
    </location>
</feature>
<reference evidence="3" key="1">
    <citation type="submission" date="2016-11" db="EMBL/GenBank/DDBJ databases">
        <authorList>
            <person name="Varghese N."/>
            <person name="Submissions S."/>
        </authorList>
    </citation>
    <scope>NUCLEOTIDE SEQUENCE [LARGE SCALE GENOMIC DNA]</scope>
    <source>
        <strain evidence="3">CGMCC 1.6496</strain>
    </source>
</reference>
<keyword evidence="3" id="KW-1185">Reference proteome</keyword>
<dbReference type="RefSeq" id="WP_073013417.1">
    <property type="nucleotide sequence ID" value="NZ_FQXD01000031.1"/>
</dbReference>